<feature type="domain" description="Type II/III secretion system secretin-like" evidence="8">
    <location>
        <begin position="1027"/>
        <end position="1197"/>
    </location>
</feature>
<feature type="signal peptide" evidence="7">
    <location>
        <begin position="1"/>
        <end position="32"/>
    </location>
</feature>
<feature type="domain" description="NolW-like" evidence="9">
    <location>
        <begin position="548"/>
        <end position="613"/>
    </location>
</feature>
<evidence type="ECO:0000256" key="1">
    <source>
        <dbReference type="ARBA" id="ARBA00004370"/>
    </source>
</evidence>
<dbReference type="Pfam" id="PF00263">
    <property type="entry name" value="Secretin"/>
    <property type="match status" value="1"/>
</dbReference>
<proteinExistence type="inferred from homology"/>
<feature type="compositionally biased region" description="Polar residues" evidence="6">
    <location>
        <begin position="173"/>
        <end position="183"/>
    </location>
</feature>
<feature type="domain" description="NolW-like" evidence="9">
    <location>
        <begin position="823"/>
        <end position="900"/>
    </location>
</feature>
<sequence precursor="true">MRLFEMVTRRGFVAPAVCCVIAASLCPNQASAQGFFRKKVKTTNETVEAGWDTEASKRKSVRLNFLTTPWAKVLNDVAKETGSTLVMHDVPPGNFSRHDWNQYNRDDAVKILNRELERVGFRILIKDQFLTVMSTRRGRLEYERPISPLPEEPGTQAAQTTEAVAPTPESEPLQAQTIPTTTDVPAPAKKPTIIQTAGVNSNYQFTTEVPRHRMLPPEVQNSPKGQSIQPLAYDQASQPESEQVEANETRTYRPRHRSPVDIARQIHKAFSSRSKLENAGPNGMPAFVVSDIAEDQAPADTLFVVEIDSEQRQLLVTATAPVQSGLKTLIQSLDINPIGAESVPTLMAGNGSTAEIAERLKRPISTIASAQQAAKAASTNERMLAQAEQPVPDPAPLGDQPANPEDSARIIGRGGLMTLSGNLKGDVTIETIPGFDLLIIRGNEGDIETVMEVISEIERMAVGSLPEIHLLKLEHVDSQSLAQLLSDVYEQLAELRSDSAQQSAAAVNVIPVVVPNAVLILAPTNTMEAILDLAAELDQPIDPTHEIQVIRLEYAVANSVVEILSDFYPDEDPTGLGTRLKVAADPRTNSVVIQARPRDLSEIEVFIKKLDADEAASISQMKVIRLKNALADELAEFLTAAFRSVTDPQASTVAQSFTSQIQGATDPKSVVLEFLSEDGEKLARSGLLDNIVFNAETRTNTLQYSASPQSIPVIEELVRILDQPSSAVAEVKYFKLQKADAVNAVELLNELFQQEETTNQNDQGQLGVQLAGATDTASSLLQLRFVADTRTNSVIATGGPDALIIAENLLYRLDATDPQNRTTQVIKLLNVPVADVALAINDFLQSQRDLATIDPDRISTSQLLEQEVIVTPEPITNSVLISATPAYFNEIEAMVRTLDAEFSQVLIQALLVEVQLDNTDEFGVELGFQDPVLFDRSIIDELLTVTETIFDPNGNPSATVTRVISQNASPGFGFNNQPIGSNPIGNPSRVGAQGLSSFALQRTNNDLGYGGLVLSASSDSVSVLIRALAARRQVRVLSRPQVLALDNQTAQIQVGQDVPVVNGVNQTNTSTSPIIVRENAGIILTVRPRISPGGQIVMEVVAEKSQFIDNGVPVFTDINTGTVITSPIKNIQTAQTTVKVPDGQTVVLGGMITDSDDILERKVPWLGDLPIIGNAFRFDSHTTERRELIIFLTPRIVHNDAESEMFKQIEAQRLHYFQEEAEELHGPIFGVPNSMTDPNAQYYEGTPQPADMSPIPESSPIPPYVEPPAPLEPAVPATGETK</sequence>
<evidence type="ECO:0000256" key="4">
    <source>
        <dbReference type="RuleBase" id="RU004003"/>
    </source>
</evidence>
<dbReference type="InterPro" id="IPR005644">
    <property type="entry name" value="NolW-like"/>
</dbReference>
<dbReference type="InterPro" id="IPR050810">
    <property type="entry name" value="Bact_Secretion_Sys_Channel"/>
</dbReference>
<dbReference type="GO" id="GO:0009306">
    <property type="term" value="P:protein secretion"/>
    <property type="evidence" value="ECO:0007669"/>
    <property type="project" value="InterPro"/>
</dbReference>
<keyword evidence="2 7" id="KW-0732">Signal</keyword>
<feature type="domain" description="NolW-like" evidence="9">
    <location>
        <begin position="622"/>
        <end position="726"/>
    </location>
</feature>
<dbReference type="PANTHER" id="PTHR30332:SF24">
    <property type="entry name" value="SECRETIN GSPD-RELATED"/>
    <property type="match status" value="1"/>
</dbReference>
<comment type="caution">
    <text evidence="10">The sequence shown here is derived from an EMBL/GenBank/DDBJ whole genome shotgun (WGS) entry which is preliminary data.</text>
</comment>
<dbReference type="Gene3D" id="3.30.1370.120">
    <property type="match status" value="5"/>
</dbReference>
<dbReference type="GO" id="GO:0015627">
    <property type="term" value="C:type II protein secretion system complex"/>
    <property type="evidence" value="ECO:0007669"/>
    <property type="project" value="TreeGrafter"/>
</dbReference>
<feature type="domain" description="NolW-like" evidence="9">
    <location>
        <begin position="732"/>
        <end position="815"/>
    </location>
</feature>
<dbReference type="InterPro" id="IPR001775">
    <property type="entry name" value="GspD/PilQ"/>
</dbReference>
<dbReference type="EMBL" id="SIHI01000009">
    <property type="protein sequence ID" value="TWT51946.1"/>
    <property type="molecule type" value="Genomic_DNA"/>
</dbReference>
<protein>
    <submittedName>
        <fullName evidence="10">Putative type II secretion system protein D</fullName>
    </submittedName>
</protein>
<evidence type="ECO:0000256" key="5">
    <source>
        <dbReference type="RuleBase" id="RU004004"/>
    </source>
</evidence>
<name>A0A5C5WM95_9PLAN</name>
<evidence type="ECO:0000259" key="9">
    <source>
        <dbReference type="Pfam" id="PF03958"/>
    </source>
</evidence>
<comment type="subcellular location">
    <subcellularLocation>
        <location evidence="5">Cell outer membrane</location>
    </subcellularLocation>
    <subcellularLocation>
        <location evidence="1">Membrane</location>
    </subcellularLocation>
</comment>
<accession>A0A5C5WM95</accession>
<feature type="chain" id="PRO_5022888531" evidence="7">
    <location>
        <begin position="33"/>
        <end position="1282"/>
    </location>
</feature>
<dbReference type="RefSeq" id="WP_146510706.1">
    <property type="nucleotide sequence ID" value="NZ_SIHI01000009.1"/>
</dbReference>
<feature type="compositionally biased region" description="Polar residues" evidence="6">
    <location>
        <begin position="219"/>
        <end position="246"/>
    </location>
</feature>
<organism evidence="10 11">
    <name type="scientific">Thalassoglobus neptunius</name>
    <dbReference type="NCBI Taxonomy" id="1938619"/>
    <lineage>
        <taxon>Bacteria</taxon>
        <taxon>Pseudomonadati</taxon>
        <taxon>Planctomycetota</taxon>
        <taxon>Planctomycetia</taxon>
        <taxon>Planctomycetales</taxon>
        <taxon>Planctomycetaceae</taxon>
        <taxon>Thalassoglobus</taxon>
    </lineage>
</organism>
<evidence type="ECO:0000259" key="8">
    <source>
        <dbReference type="Pfam" id="PF00263"/>
    </source>
</evidence>
<dbReference type="Proteomes" id="UP000317243">
    <property type="component" value="Unassembled WGS sequence"/>
</dbReference>
<dbReference type="PANTHER" id="PTHR30332">
    <property type="entry name" value="PROBABLE GENERAL SECRETION PATHWAY PROTEIN D"/>
    <property type="match status" value="1"/>
</dbReference>
<dbReference type="InterPro" id="IPR038591">
    <property type="entry name" value="NolW-like_sf"/>
</dbReference>
<feature type="region of interest" description="Disordered" evidence="6">
    <location>
        <begin position="215"/>
        <end position="256"/>
    </location>
</feature>
<reference evidence="10 11" key="1">
    <citation type="submission" date="2019-02" db="EMBL/GenBank/DDBJ databases">
        <title>Deep-cultivation of Planctomycetes and their phenomic and genomic characterization uncovers novel biology.</title>
        <authorList>
            <person name="Wiegand S."/>
            <person name="Jogler M."/>
            <person name="Boedeker C."/>
            <person name="Pinto D."/>
            <person name="Vollmers J."/>
            <person name="Rivas-Marin E."/>
            <person name="Kohn T."/>
            <person name="Peeters S.H."/>
            <person name="Heuer A."/>
            <person name="Rast P."/>
            <person name="Oberbeckmann S."/>
            <person name="Bunk B."/>
            <person name="Jeske O."/>
            <person name="Meyerdierks A."/>
            <person name="Storesund J.E."/>
            <person name="Kallscheuer N."/>
            <person name="Luecker S."/>
            <person name="Lage O.M."/>
            <person name="Pohl T."/>
            <person name="Merkel B.J."/>
            <person name="Hornburger P."/>
            <person name="Mueller R.-W."/>
            <person name="Bruemmer F."/>
            <person name="Labrenz M."/>
            <person name="Spormann A.M."/>
            <person name="Op Den Camp H."/>
            <person name="Overmann J."/>
            <person name="Amann R."/>
            <person name="Jetten M.S.M."/>
            <person name="Mascher T."/>
            <person name="Medema M.H."/>
            <person name="Devos D.P."/>
            <person name="Kaster A.-K."/>
            <person name="Ovreas L."/>
            <person name="Rohde M."/>
            <person name="Galperin M.Y."/>
            <person name="Jogler C."/>
        </authorList>
    </citation>
    <scope>NUCLEOTIDE SEQUENCE [LARGE SCALE GENOMIC DNA]</scope>
    <source>
        <strain evidence="10 11">KOR42</strain>
    </source>
</reference>
<evidence type="ECO:0000256" key="3">
    <source>
        <dbReference type="ARBA" id="ARBA00023136"/>
    </source>
</evidence>
<evidence type="ECO:0000256" key="6">
    <source>
        <dbReference type="SAM" id="MobiDB-lite"/>
    </source>
</evidence>
<feature type="compositionally biased region" description="Pro residues" evidence="6">
    <location>
        <begin position="1257"/>
        <end position="1273"/>
    </location>
</feature>
<keyword evidence="11" id="KW-1185">Reference proteome</keyword>
<evidence type="ECO:0000313" key="11">
    <source>
        <dbReference type="Proteomes" id="UP000317243"/>
    </source>
</evidence>
<feature type="region of interest" description="Disordered" evidence="6">
    <location>
        <begin position="379"/>
        <end position="407"/>
    </location>
</feature>
<feature type="region of interest" description="Disordered" evidence="6">
    <location>
        <begin position="145"/>
        <end position="187"/>
    </location>
</feature>
<dbReference type="GO" id="GO:0009279">
    <property type="term" value="C:cell outer membrane"/>
    <property type="evidence" value="ECO:0007669"/>
    <property type="project" value="UniProtKB-SubCell"/>
</dbReference>
<feature type="region of interest" description="Disordered" evidence="6">
    <location>
        <begin position="1237"/>
        <end position="1282"/>
    </location>
</feature>
<comment type="similarity">
    <text evidence="4">Belongs to the bacterial secretin family.</text>
</comment>
<dbReference type="Pfam" id="PF03958">
    <property type="entry name" value="Secretin_N"/>
    <property type="match status" value="4"/>
</dbReference>
<dbReference type="OrthoDB" id="9779724at2"/>
<keyword evidence="3" id="KW-0472">Membrane</keyword>
<dbReference type="InterPro" id="IPR004846">
    <property type="entry name" value="T2SS/T3SS_dom"/>
</dbReference>
<keyword evidence="5" id="KW-0813">Transport</keyword>
<dbReference type="PRINTS" id="PR00811">
    <property type="entry name" value="BCTERIALGSPD"/>
</dbReference>
<evidence type="ECO:0000313" key="10">
    <source>
        <dbReference type="EMBL" id="TWT51946.1"/>
    </source>
</evidence>
<gene>
    <name evidence="10" type="primary">gspD_3</name>
    <name evidence="10" type="ORF">KOR42_32290</name>
</gene>
<evidence type="ECO:0000256" key="2">
    <source>
        <dbReference type="ARBA" id="ARBA00022729"/>
    </source>
</evidence>
<evidence type="ECO:0000256" key="7">
    <source>
        <dbReference type="SAM" id="SignalP"/>
    </source>
</evidence>